<dbReference type="InterPro" id="IPR014748">
    <property type="entry name" value="Enoyl-CoA_hydra_C"/>
</dbReference>
<dbReference type="SUPFAM" id="SSF52096">
    <property type="entry name" value="ClpP/crotonase"/>
    <property type="match status" value="1"/>
</dbReference>
<comment type="caution">
    <text evidence="4">The sequence shown here is derived from an EMBL/GenBank/DDBJ whole genome shotgun (WGS) entry which is preliminary data.</text>
</comment>
<evidence type="ECO:0000313" key="4">
    <source>
        <dbReference type="EMBL" id="KAF9786720.1"/>
    </source>
</evidence>
<reference evidence="4" key="2">
    <citation type="submission" date="2020-11" db="EMBL/GenBank/DDBJ databases">
        <authorList>
            <consortium name="DOE Joint Genome Institute"/>
            <person name="Kuo A."/>
            <person name="Miyauchi S."/>
            <person name="Kiss E."/>
            <person name="Drula E."/>
            <person name="Kohler A."/>
            <person name="Sanchez-Garcia M."/>
            <person name="Andreopoulos B."/>
            <person name="Barry K.W."/>
            <person name="Bonito G."/>
            <person name="Buee M."/>
            <person name="Carver A."/>
            <person name="Chen C."/>
            <person name="Cichocki N."/>
            <person name="Clum A."/>
            <person name="Culley D."/>
            <person name="Crous P.W."/>
            <person name="Fauchery L."/>
            <person name="Girlanda M."/>
            <person name="Hayes R."/>
            <person name="Keri Z."/>
            <person name="Labutti K."/>
            <person name="Lipzen A."/>
            <person name="Lombard V."/>
            <person name="Magnuson J."/>
            <person name="Maillard F."/>
            <person name="Morin E."/>
            <person name="Murat C."/>
            <person name="Nolan M."/>
            <person name="Ohm R."/>
            <person name="Pangilinan J."/>
            <person name="Pereira M."/>
            <person name="Perotto S."/>
            <person name="Peter M."/>
            <person name="Riley R."/>
            <person name="Sitrit Y."/>
            <person name="Stielow B."/>
            <person name="Szollosi G."/>
            <person name="Zifcakova L."/>
            <person name="Stursova M."/>
            <person name="Spatafora J.W."/>
            <person name="Tedersoo L."/>
            <person name="Vaario L.-M."/>
            <person name="Yamada A."/>
            <person name="Yan M."/>
            <person name="Wang P."/>
            <person name="Xu J."/>
            <person name="Bruns T."/>
            <person name="Baldrian P."/>
            <person name="Vilgalys R."/>
            <person name="Henrissat B."/>
            <person name="Grigoriev I.V."/>
            <person name="Hibbett D."/>
            <person name="Nagy L.G."/>
            <person name="Martin F.M."/>
        </authorList>
    </citation>
    <scope>NUCLEOTIDE SEQUENCE</scope>
    <source>
        <strain evidence="4">UH-Tt-Lm1</strain>
    </source>
</reference>
<dbReference type="GO" id="GO:0016829">
    <property type="term" value="F:lyase activity"/>
    <property type="evidence" value="ECO:0007669"/>
    <property type="project" value="UniProtKB-KW"/>
</dbReference>
<dbReference type="OrthoDB" id="2139957at2759"/>
<evidence type="ECO:0000256" key="2">
    <source>
        <dbReference type="ARBA" id="ARBA00023239"/>
    </source>
</evidence>
<dbReference type="AlphaFoldDB" id="A0A9P6L827"/>
<dbReference type="InterPro" id="IPR001753">
    <property type="entry name" value="Enoyl-CoA_hydra/iso"/>
</dbReference>
<dbReference type="InterPro" id="IPR018376">
    <property type="entry name" value="Enoyl-CoA_hyd/isom_CS"/>
</dbReference>
<dbReference type="InterPro" id="IPR029045">
    <property type="entry name" value="ClpP/crotonase-like_dom_sf"/>
</dbReference>
<sequence length="288" mass="31601">MSTHPLELPFKLSTQIQASHAAPHVLLILLNRPEAMNAMSREMEANLTSLLNWFQENDDYWVAVISGNGKIFCAGADLVDWLKRDYTGFGLQVTNDQEKLATMSHGFGSVSRRYHLNKPIIAAVNGGAFGGGTEMILNCDIVIAEEDAKFAFSEVKHGVIAAAGGIPKLLRTSGHQLAAEMLLLGRNVTAVEARDRFRFVNEVVPHGKSVETAIAWAMKICENSPDAVQATKHGLMLALLRGGVEEAFTSHTWSEASKKVWVGENMKEGLRAFFEKRKPAWGNPSTKL</sequence>
<keyword evidence="2" id="KW-0456">Lyase</keyword>
<dbReference type="PANTHER" id="PTHR11941">
    <property type="entry name" value="ENOYL-COA HYDRATASE-RELATED"/>
    <property type="match status" value="1"/>
</dbReference>
<reference evidence="4" key="1">
    <citation type="journal article" date="2020" name="Nat. Commun.">
        <title>Large-scale genome sequencing of mycorrhizal fungi provides insights into the early evolution of symbiotic traits.</title>
        <authorList>
            <person name="Miyauchi S."/>
            <person name="Kiss E."/>
            <person name="Kuo A."/>
            <person name="Drula E."/>
            <person name="Kohler A."/>
            <person name="Sanchez-Garcia M."/>
            <person name="Morin E."/>
            <person name="Andreopoulos B."/>
            <person name="Barry K.W."/>
            <person name="Bonito G."/>
            <person name="Buee M."/>
            <person name="Carver A."/>
            <person name="Chen C."/>
            <person name="Cichocki N."/>
            <person name="Clum A."/>
            <person name="Culley D."/>
            <person name="Crous P.W."/>
            <person name="Fauchery L."/>
            <person name="Girlanda M."/>
            <person name="Hayes R.D."/>
            <person name="Keri Z."/>
            <person name="LaButti K."/>
            <person name="Lipzen A."/>
            <person name="Lombard V."/>
            <person name="Magnuson J."/>
            <person name="Maillard F."/>
            <person name="Murat C."/>
            <person name="Nolan M."/>
            <person name="Ohm R.A."/>
            <person name="Pangilinan J."/>
            <person name="Pereira M.F."/>
            <person name="Perotto S."/>
            <person name="Peter M."/>
            <person name="Pfister S."/>
            <person name="Riley R."/>
            <person name="Sitrit Y."/>
            <person name="Stielow J.B."/>
            <person name="Szollosi G."/>
            <person name="Zifcakova L."/>
            <person name="Stursova M."/>
            <person name="Spatafora J.W."/>
            <person name="Tedersoo L."/>
            <person name="Vaario L.M."/>
            <person name="Yamada A."/>
            <person name="Yan M."/>
            <person name="Wang P."/>
            <person name="Xu J."/>
            <person name="Bruns T."/>
            <person name="Baldrian P."/>
            <person name="Vilgalys R."/>
            <person name="Dunand C."/>
            <person name="Henrissat B."/>
            <person name="Grigoriev I.V."/>
            <person name="Hibbett D."/>
            <person name="Nagy L.G."/>
            <person name="Martin F.M."/>
        </authorList>
    </citation>
    <scope>NUCLEOTIDE SEQUENCE</scope>
    <source>
        <strain evidence="4">UH-Tt-Lm1</strain>
    </source>
</reference>
<gene>
    <name evidence="4" type="ORF">BJ322DRAFT_1051548</name>
</gene>
<accession>A0A9P6L827</accession>
<dbReference type="EMBL" id="WIUZ02000005">
    <property type="protein sequence ID" value="KAF9786720.1"/>
    <property type="molecule type" value="Genomic_DNA"/>
</dbReference>
<protein>
    <submittedName>
        <fullName evidence="4">ClpP/crotonase-like domain-containing protein</fullName>
    </submittedName>
</protein>
<dbReference type="PROSITE" id="PS00166">
    <property type="entry name" value="ENOYL_COA_HYDRATASE"/>
    <property type="match status" value="1"/>
</dbReference>
<comment type="similarity">
    <text evidence="1 3">Belongs to the enoyl-CoA hydratase/isomerase family.</text>
</comment>
<evidence type="ECO:0000256" key="3">
    <source>
        <dbReference type="RuleBase" id="RU003707"/>
    </source>
</evidence>
<evidence type="ECO:0000256" key="1">
    <source>
        <dbReference type="ARBA" id="ARBA00005254"/>
    </source>
</evidence>
<dbReference type="Pfam" id="PF00378">
    <property type="entry name" value="ECH_1"/>
    <property type="match status" value="1"/>
</dbReference>
<dbReference type="Proteomes" id="UP000736335">
    <property type="component" value="Unassembled WGS sequence"/>
</dbReference>
<dbReference type="GO" id="GO:0006635">
    <property type="term" value="P:fatty acid beta-oxidation"/>
    <property type="evidence" value="ECO:0007669"/>
    <property type="project" value="TreeGrafter"/>
</dbReference>
<name>A0A9P6L827_9AGAM</name>
<dbReference type="CDD" id="cd06558">
    <property type="entry name" value="crotonase-like"/>
    <property type="match status" value="1"/>
</dbReference>
<dbReference type="GO" id="GO:0005739">
    <property type="term" value="C:mitochondrion"/>
    <property type="evidence" value="ECO:0007669"/>
    <property type="project" value="TreeGrafter"/>
</dbReference>
<evidence type="ECO:0000313" key="5">
    <source>
        <dbReference type="Proteomes" id="UP000736335"/>
    </source>
</evidence>
<organism evidence="4 5">
    <name type="scientific">Thelephora terrestris</name>
    <dbReference type="NCBI Taxonomy" id="56493"/>
    <lineage>
        <taxon>Eukaryota</taxon>
        <taxon>Fungi</taxon>
        <taxon>Dikarya</taxon>
        <taxon>Basidiomycota</taxon>
        <taxon>Agaricomycotina</taxon>
        <taxon>Agaricomycetes</taxon>
        <taxon>Thelephorales</taxon>
        <taxon>Thelephoraceae</taxon>
        <taxon>Thelephora</taxon>
    </lineage>
</organism>
<proteinExistence type="inferred from homology"/>
<dbReference type="Gene3D" id="1.10.12.10">
    <property type="entry name" value="Lyase 2-enoyl-coa Hydratase, Chain A, domain 2"/>
    <property type="match status" value="1"/>
</dbReference>
<keyword evidence="5" id="KW-1185">Reference proteome</keyword>
<dbReference type="Gene3D" id="3.90.226.10">
    <property type="entry name" value="2-enoyl-CoA Hydratase, Chain A, domain 1"/>
    <property type="match status" value="1"/>
</dbReference>
<dbReference type="PANTHER" id="PTHR11941:SF158">
    <property type="entry name" value="ENOYL-COA HYDRATASE (AFU_ORTHOLOGUE AFUA_2G10650)"/>
    <property type="match status" value="1"/>
</dbReference>